<gene>
    <name evidence="1" type="ORF">EMA8858_03936</name>
</gene>
<protein>
    <submittedName>
        <fullName evidence="1">Uncharacterized protein</fullName>
    </submittedName>
</protein>
<accession>A0ABM9AUS6</accession>
<evidence type="ECO:0000313" key="1">
    <source>
        <dbReference type="EMBL" id="CAH0997802.1"/>
    </source>
</evidence>
<name>A0ABM9AUS6_9BACT</name>
<keyword evidence="2" id="KW-1185">Reference proteome</keyword>
<dbReference type="EMBL" id="CAKLPY010000006">
    <property type="protein sequence ID" value="CAH0997802.1"/>
    <property type="molecule type" value="Genomic_DNA"/>
</dbReference>
<dbReference type="Proteomes" id="UP000837932">
    <property type="component" value="Unassembled WGS sequence"/>
</dbReference>
<comment type="caution">
    <text evidence="1">The sequence shown here is derived from an EMBL/GenBank/DDBJ whole genome shotgun (WGS) entry which is preliminary data.</text>
</comment>
<proteinExistence type="predicted"/>
<sequence>MEKIQNHFSEVHRKIDDIFGEKDKYYVKFLISNLKKGVETVQISSVNVYRLANNQIIKGYENTLDKRIQQTESH</sequence>
<evidence type="ECO:0000313" key="2">
    <source>
        <dbReference type="Proteomes" id="UP000837932"/>
    </source>
</evidence>
<reference evidence="1" key="1">
    <citation type="submission" date="2021-12" db="EMBL/GenBank/DDBJ databases">
        <authorList>
            <person name="Rodrigo-Torres L."/>
            <person name="Arahal R. D."/>
            <person name="Lucena T."/>
        </authorList>
    </citation>
    <scope>NUCLEOTIDE SEQUENCE</scope>
    <source>
        <strain evidence="1">CECT 8858</strain>
    </source>
</reference>
<organism evidence="1 2">
    <name type="scientific">Emticicia aquatica</name>
    <dbReference type="NCBI Taxonomy" id="1681835"/>
    <lineage>
        <taxon>Bacteria</taxon>
        <taxon>Pseudomonadati</taxon>
        <taxon>Bacteroidota</taxon>
        <taxon>Cytophagia</taxon>
        <taxon>Cytophagales</taxon>
        <taxon>Leadbetterellaceae</taxon>
        <taxon>Emticicia</taxon>
    </lineage>
</organism>
<dbReference type="RefSeq" id="WP_238808609.1">
    <property type="nucleotide sequence ID" value="NZ_CAKLPY010000006.1"/>
</dbReference>